<comment type="caution">
    <text evidence="2">The sequence shown here is derived from an EMBL/GenBank/DDBJ whole genome shotgun (WGS) entry which is preliminary data.</text>
</comment>
<organism evidence="2 3">
    <name type="scientific">Didymodactylos carnosus</name>
    <dbReference type="NCBI Taxonomy" id="1234261"/>
    <lineage>
        <taxon>Eukaryota</taxon>
        <taxon>Metazoa</taxon>
        <taxon>Spiralia</taxon>
        <taxon>Gnathifera</taxon>
        <taxon>Rotifera</taxon>
        <taxon>Eurotatoria</taxon>
        <taxon>Bdelloidea</taxon>
        <taxon>Philodinida</taxon>
        <taxon>Philodinidae</taxon>
        <taxon>Didymodactylos</taxon>
    </lineage>
</organism>
<evidence type="ECO:0000256" key="1">
    <source>
        <dbReference type="SAM" id="Coils"/>
    </source>
</evidence>
<feature type="non-terminal residue" evidence="2">
    <location>
        <position position="1"/>
    </location>
</feature>
<dbReference type="EMBL" id="CAJOBA010108394">
    <property type="protein sequence ID" value="CAF4545671.1"/>
    <property type="molecule type" value="Genomic_DNA"/>
</dbReference>
<evidence type="ECO:0000313" key="3">
    <source>
        <dbReference type="Proteomes" id="UP000682733"/>
    </source>
</evidence>
<proteinExistence type="predicted"/>
<gene>
    <name evidence="2" type="ORF">TMI583_LOCUS49496</name>
</gene>
<dbReference type="Proteomes" id="UP000682733">
    <property type="component" value="Unassembled WGS sequence"/>
</dbReference>
<name>A0A8S2YF51_9BILA</name>
<sequence>NRAIKIIELEQSLSHEQQRRTDIQRSLQEVQLDLLKAKASAKEANEKNIELEKRVKYRFFKLNNLYVLLFNLKI</sequence>
<evidence type="ECO:0000313" key="2">
    <source>
        <dbReference type="EMBL" id="CAF4545671.1"/>
    </source>
</evidence>
<protein>
    <submittedName>
        <fullName evidence="2">Uncharacterized protein</fullName>
    </submittedName>
</protein>
<accession>A0A8S2YF51</accession>
<dbReference type="AlphaFoldDB" id="A0A8S2YF51"/>
<feature type="coiled-coil region" evidence="1">
    <location>
        <begin position="27"/>
        <end position="54"/>
    </location>
</feature>
<reference evidence="2" key="1">
    <citation type="submission" date="2021-02" db="EMBL/GenBank/DDBJ databases">
        <authorList>
            <person name="Nowell W R."/>
        </authorList>
    </citation>
    <scope>NUCLEOTIDE SEQUENCE</scope>
</reference>
<keyword evidence="1" id="KW-0175">Coiled coil</keyword>